<proteinExistence type="predicted"/>
<accession>A0AAD4QI97</accession>
<gene>
    <name evidence="2" type="ORF">EDB92DRAFT_1932114</name>
</gene>
<protein>
    <submittedName>
        <fullName evidence="2">Uncharacterized protein</fullName>
    </submittedName>
</protein>
<name>A0AAD4QI97_9AGAM</name>
<dbReference type="Proteomes" id="UP001201163">
    <property type="component" value="Unassembled WGS sequence"/>
</dbReference>
<dbReference type="AlphaFoldDB" id="A0AAD4QI97"/>
<feature type="compositionally biased region" description="Basic and acidic residues" evidence="1">
    <location>
        <begin position="81"/>
        <end position="98"/>
    </location>
</feature>
<evidence type="ECO:0000313" key="2">
    <source>
        <dbReference type="EMBL" id="KAH9001678.1"/>
    </source>
</evidence>
<evidence type="ECO:0000313" key="3">
    <source>
        <dbReference type="Proteomes" id="UP001201163"/>
    </source>
</evidence>
<dbReference type="InterPro" id="IPR012471">
    <property type="entry name" value="DUF1690"/>
</dbReference>
<reference evidence="2" key="1">
    <citation type="submission" date="2022-01" db="EMBL/GenBank/DDBJ databases">
        <title>Comparative genomics reveals a dynamic genome evolution in the ectomycorrhizal milk-cap (Lactarius) mushrooms.</title>
        <authorList>
            <consortium name="DOE Joint Genome Institute"/>
            <person name="Lebreton A."/>
            <person name="Tang N."/>
            <person name="Kuo A."/>
            <person name="LaButti K."/>
            <person name="Drula E."/>
            <person name="Barry K."/>
            <person name="Clum A."/>
            <person name="Lipzen A."/>
            <person name="Mousain D."/>
            <person name="Ng V."/>
            <person name="Wang R."/>
            <person name="Wang X."/>
            <person name="Dai Y."/>
            <person name="Henrissat B."/>
            <person name="Grigoriev I.V."/>
            <person name="Guerin-Laguette A."/>
            <person name="Yu F."/>
            <person name="Martin F.M."/>
        </authorList>
    </citation>
    <scope>NUCLEOTIDE SEQUENCE</scope>
    <source>
        <strain evidence="2">QP</strain>
    </source>
</reference>
<dbReference type="Pfam" id="PF07956">
    <property type="entry name" value="DUF1690"/>
    <property type="match status" value="1"/>
</dbReference>
<feature type="region of interest" description="Disordered" evidence="1">
    <location>
        <begin position="81"/>
        <end position="101"/>
    </location>
</feature>
<comment type="caution">
    <text evidence="2">The sequence shown here is derived from an EMBL/GenBank/DDBJ whole genome shotgun (WGS) entry which is preliminary data.</text>
</comment>
<keyword evidence="3" id="KW-1185">Reference proteome</keyword>
<evidence type="ECO:0000256" key="1">
    <source>
        <dbReference type="SAM" id="MobiDB-lite"/>
    </source>
</evidence>
<organism evidence="2 3">
    <name type="scientific">Lactarius akahatsu</name>
    <dbReference type="NCBI Taxonomy" id="416441"/>
    <lineage>
        <taxon>Eukaryota</taxon>
        <taxon>Fungi</taxon>
        <taxon>Dikarya</taxon>
        <taxon>Basidiomycota</taxon>
        <taxon>Agaricomycotina</taxon>
        <taxon>Agaricomycetes</taxon>
        <taxon>Russulales</taxon>
        <taxon>Russulaceae</taxon>
        <taxon>Lactarius</taxon>
    </lineage>
</organism>
<dbReference type="EMBL" id="JAKELL010000001">
    <property type="protein sequence ID" value="KAH9001678.1"/>
    <property type="molecule type" value="Genomic_DNA"/>
</dbReference>
<sequence length="174" mass="18994">MGASQSKADNEQVFYNPVPIQVSPELASQLSDATLSPDVSPARQAALDASVRAKISAEAARLHEGDDVLRREIEAALERENLDRERSMAGDADEHGDVKNSTALLGDLEEVRQKVDRYRARASLVDHPDVKKASEAVASCYRANPTTSLNCWSEVAAFRGAVAKLEQQYVDSLR</sequence>